<keyword evidence="3" id="KW-1185">Reference proteome</keyword>
<organism evidence="2 3">
    <name type="scientific">Franzmannia qiaohouensis</name>
    <dbReference type="NCBI Taxonomy" id="1329370"/>
    <lineage>
        <taxon>Bacteria</taxon>
        <taxon>Pseudomonadati</taxon>
        <taxon>Pseudomonadota</taxon>
        <taxon>Gammaproteobacteria</taxon>
        <taxon>Oceanospirillales</taxon>
        <taxon>Halomonadaceae</taxon>
        <taxon>Franzmannia</taxon>
    </lineage>
</organism>
<feature type="transmembrane region" description="Helical" evidence="1">
    <location>
        <begin position="70"/>
        <end position="90"/>
    </location>
</feature>
<protein>
    <submittedName>
        <fullName evidence="2">Uncharacterized protein</fullName>
    </submittedName>
</protein>
<gene>
    <name evidence="2" type="ORF">QC821_20165</name>
</gene>
<accession>A0ABU1HJD1</accession>
<dbReference type="Proteomes" id="UP001251374">
    <property type="component" value="Unassembled WGS sequence"/>
</dbReference>
<evidence type="ECO:0000256" key="1">
    <source>
        <dbReference type="SAM" id="Phobius"/>
    </source>
</evidence>
<reference evidence="2 3" key="1">
    <citation type="submission" date="2023-04" db="EMBL/GenBank/DDBJ databases">
        <title>A long-awaited taxogenomic arrangement of the family Halomonadaceae.</title>
        <authorList>
            <person name="De La Haba R."/>
            <person name="Chuvochina M."/>
            <person name="Wittouck S."/>
            <person name="Arahal D.R."/>
            <person name="Sanchez-Porro C."/>
            <person name="Hugenholtz P."/>
            <person name="Ventosa A."/>
        </authorList>
    </citation>
    <scope>NUCLEOTIDE SEQUENCE [LARGE SCALE GENOMIC DNA]</scope>
    <source>
        <strain evidence="2 3">DSM 26770</strain>
    </source>
</reference>
<name>A0ABU1HJD1_9GAMM</name>
<feature type="transmembrane region" description="Helical" evidence="1">
    <location>
        <begin position="118"/>
        <end position="139"/>
    </location>
</feature>
<keyword evidence="1" id="KW-1133">Transmembrane helix</keyword>
<evidence type="ECO:0000313" key="2">
    <source>
        <dbReference type="EMBL" id="MDR5907593.1"/>
    </source>
</evidence>
<dbReference type="EMBL" id="JARWAM010000022">
    <property type="protein sequence ID" value="MDR5907593.1"/>
    <property type="molecule type" value="Genomic_DNA"/>
</dbReference>
<keyword evidence="1" id="KW-0812">Transmembrane</keyword>
<keyword evidence="1" id="KW-0472">Membrane</keyword>
<sequence>MSTPSFDPKDLTKEKRLWDIYIASKRIPFSRFNAITTTLVFVLLLANSWFTTQPVEETIELVRELSKTGLAVALSTLGFLLAGFTIFATVTQPSLSLRMSEITHPDSGLSYLKHNYFVFIRVFIYYLAFSIFCLLIIMFGHEGGLVPLLASYSPYPEHVKFAIAKASYVILFTGYYFLVMQLKSFIFNIHHSVMTSLRWKAEGYE</sequence>
<feature type="transmembrane region" description="Helical" evidence="1">
    <location>
        <begin position="32"/>
        <end position="50"/>
    </location>
</feature>
<feature type="transmembrane region" description="Helical" evidence="1">
    <location>
        <begin position="159"/>
        <end position="178"/>
    </location>
</feature>
<comment type="caution">
    <text evidence="2">The sequence shown here is derived from an EMBL/GenBank/DDBJ whole genome shotgun (WGS) entry which is preliminary data.</text>
</comment>
<proteinExistence type="predicted"/>
<dbReference type="RefSeq" id="WP_309725071.1">
    <property type="nucleotide sequence ID" value="NZ_JARWAM010000022.1"/>
</dbReference>
<evidence type="ECO:0000313" key="3">
    <source>
        <dbReference type="Proteomes" id="UP001251374"/>
    </source>
</evidence>